<sequence>FSPQNSSFCTSSLFGRATVSTCCSSTHILSQKGLCKLLHLLNFIRIMMQAFQQHEHLCWQIYNGSLHIYTICRYLMTMNCSAEALEYLLWASISLELSIPLMTAKCLPWIVTLYCAVCHCYYNNHAAVQAEEFARRALGKINELAKLEEQNEVPATRETQRAYKEASIKLAAMIFKRAVFEARRRHKPIFRIKTKSTLKDIPNVPWPRTSTERMLMGLFDSSAAQFLGILEALWDSTRRPLPSRMPDDPELQEINLELLSAGISILSVLWKSLPIMSAMRFIKMLFQYKQPDAFTELAREMLQVLSVSSTQSSHYSQKGNTLHFLSVLTRVFLCFQFEFNVFSKSNTLLLLHYFCNALLPTLILYVYLVLDVVLFLWGKVKLGIQRDQLHNLEFTHYLEKVDNYDKVAFACDLATVDCIMTAEMIHTLAILLESTAECSNQSAHPGEF</sequence>
<keyword evidence="3" id="KW-1185">Reference proteome</keyword>
<dbReference type="InterPro" id="IPR027912">
    <property type="entry name" value="CFAP54"/>
</dbReference>
<dbReference type="PANTHER" id="PTHR33487:SF1">
    <property type="entry name" value="CILIA- AND FLAGELLA-ASSOCIATED PROTEIN 54"/>
    <property type="match status" value="1"/>
</dbReference>
<dbReference type="GO" id="GO:0060271">
    <property type="term" value="P:cilium assembly"/>
    <property type="evidence" value="ECO:0007669"/>
    <property type="project" value="TreeGrafter"/>
</dbReference>
<protein>
    <recommendedName>
        <fullName evidence="4">Cilia and flagella associated protein 54</fullName>
    </recommendedName>
</protein>
<dbReference type="Proteomes" id="UP000694568">
    <property type="component" value="Unplaced"/>
</dbReference>
<keyword evidence="1" id="KW-1133">Transmembrane helix</keyword>
<evidence type="ECO:0000313" key="2">
    <source>
        <dbReference type="Ensembl" id="ENSSLUP00000023302.1"/>
    </source>
</evidence>
<dbReference type="GeneTree" id="ENSGT00940000162970"/>
<reference evidence="2" key="1">
    <citation type="submission" date="2025-08" db="UniProtKB">
        <authorList>
            <consortium name="Ensembl"/>
        </authorList>
    </citation>
    <scope>IDENTIFICATION</scope>
</reference>
<accession>A0A8C9YIX1</accession>
<keyword evidence="1" id="KW-0472">Membrane</keyword>
<evidence type="ECO:0000256" key="1">
    <source>
        <dbReference type="SAM" id="Phobius"/>
    </source>
</evidence>
<dbReference type="Ensembl" id="ENSSLUT00000024069.1">
    <property type="protein sequence ID" value="ENSSLUP00000023302.1"/>
    <property type="gene ID" value="ENSSLUG00000010693.1"/>
</dbReference>
<evidence type="ECO:0008006" key="4">
    <source>
        <dbReference type="Google" id="ProtNLM"/>
    </source>
</evidence>
<dbReference type="AlphaFoldDB" id="A0A8C9YIX1"/>
<reference evidence="2" key="2">
    <citation type="submission" date="2025-09" db="UniProtKB">
        <authorList>
            <consortium name="Ensembl"/>
        </authorList>
    </citation>
    <scope>IDENTIFICATION</scope>
</reference>
<dbReference type="PANTHER" id="PTHR33487">
    <property type="entry name" value="CILIA- AND FLAGELLA-ASSOCIATED PROTEIN 54"/>
    <property type="match status" value="1"/>
</dbReference>
<evidence type="ECO:0000313" key="3">
    <source>
        <dbReference type="Proteomes" id="UP000694568"/>
    </source>
</evidence>
<proteinExistence type="predicted"/>
<organism evidence="2 3">
    <name type="scientific">Sander lucioperca</name>
    <name type="common">Pike-perch</name>
    <name type="synonym">Perca lucioperca</name>
    <dbReference type="NCBI Taxonomy" id="283035"/>
    <lineage>
        <taxon>Eukaryota</taxon>
        <taxon>Metazoa</taxon>
        <taxon>Chordata</taxon>
        <taxon>Craniata</taxon>
        <taxon>Vertebrata</taxon>
        <taxon>Euteleostomi</taxon>
        <taxon>Actinopterygii</taxon>
        <taxon>Neopterygii</taxon>
        <taxon>Teleostei</taxon>
        <taxon>Neoteleostei</taxon>
        <taxon>Acanthomorphata</taxon>
        <taxon>Eupercaria</taxon>
        <taxon>Perciformes</taxon>
        <taxon>Percoidei</taxon>
        <taxon>Percidae</taxon>
        <taxon>Luciopercinae</taxon>
        <taxon>Sander</taxon>
    </lineage>
</organism>
<feature type="transmembrane region" description="Helical" evidence="1">
    <location>
        <begin position="351"/>
        <end position="377"/>
    </location>
</feature>
<dbReference type="Pfam" id="PF14858">
    <property type="entry name" value="CFAP54_N"/>
    <property type="match status" value="3"/>
</dbReference>
<keyword evidence="1" id="KW-0812">Transmembrane</keyword>
<name>A0A8C9YIX1_SANLU</name>